<evidence type="ECO:0000313" key="3">
    <source>
        <dbReference type="Proteomes" id="UP000305730"/>
    </source>
</evidence>
<keyword evidence="3" id="KW-1185">Reference proteome</keyword>
<dbReference type="Proteomes" id="UP000307706">
    <property type="component" value="Unassembled WGS sequence"/>
</dbReference>
<dbReference type="EMBL" id="PNCL01000106">
    <property type="protein sequence ID" value="TMP55109.1"/>
    <property type="molecule type" value="Genomic_DNA"/>
</dbReference>
<gene>
    <name evidence="2" type="ORF">CWB96_17875</name>
    <name evidence="1" type="ORF">CWB97_15125</name>
</gene>
<dbReference type="Proteomes" id="UP000305730">
    <property type="component" value="Unassembled WGS sequence"/>
</dbReference>
<accession>A0A5S3XL61</accession>
<dbReference type="OrthoDB" id="7338723at2"/>
<reference evidence="2" key="3">
    <citation type="submission" date="2019-09" db="EMBL/GenBank/DDBJ databases">
        <title>Co-occurence of chitin degradation, pigmentation and bioactivity in marine Pseudoalteromonas.</title>
        <authorList>
            <person name="Sonnenschein E.C."/>
            <person name="Bech P.K."/>
        </authorList>
    </citation>
    <scope>NUCLEOTIDE SEQUENCE</scope>
    <source>
        <strain evidence="2">S2231</strain>
        <strain evidence="3">S2233</strain>
    </source>
</reference>
<dbReference type="EMBL" id="PNCK01000058">
    <property type="protein sequence ID" value="TMP41301.1"/>
    <property type="molecule type" value="Genomic_DNA"/>
</dbReference>
<protein>
    <submittedName>
        <fullName evidence="2">Uncharacterized protein</fullName>
    </submittedName>
</protein>
<sequence length="415" mass="47503">MPENNDLDAAHDYREQLQARNYRPVNVSPEILINLTNHLKTVFPGQFNEEKSPWELLSDFLIEKDIEEITLAEAAELVLTEIKDKEHPLYRMAKDSKFTKYDSLFSSDLLEYIENIKVACKDLNISVRDGVSIGFNNEEALKAEQQPVWLTESSVINISESLYIILNRVSKLLAKSISFERLSEDSGVISLNIEKHKKKILNDIELQKEWELFFTDCAYDTDNPLLGNVVVVSDEFSQACYSDIMESMTYFILGHEFGHHALEHSLGGTSEKSVDESLNMEFDADLFACKISAHIAKSDTKDNYFLQSNLGAFFALNILNLIRYSYQIVKNGKVSDSETPSDSHPHIKDRIEKIYQFIETSENHSNKKFATIALHNTMFDLLEFIWGNTRNNLLRMHIAGCAPKDRSKKNWLPGV</sequence>
<evidence type="ECO:0000313" key="2">
    <source>
        <dbReference type="EMBL" id="TMP55109.1"/>
    </source>
</evidence>
<reference evidence="3 4" key="1">
    <citation type="submission" date="2017-12" db="EMBL/GenBank/DDBJ databases">
        <authorList>
            <person name="Paulsen S."/>
            <person name="Gram L.K."/>
        </authorList>
    </citation>
    <scope>NUCLEOTIDE SEQUENCE [LARGE SCALE GENOMIC DNA]</scope>
    <source>
        <strain evidence="2 4">S2231</strain>
        <strain evidence="1 3">S2233</strain>
    </source>
</reference>
<comment type="caution">
    <text evidence="2">The sequence shown here is derived from an EMBL/GenBank/DDBJ whole genome shotgun (WGS) entry which is preliminary data.</text>
</comment>
<evidence type="ECO:0000313" key="1">
    <source>
        <dbReference type="EMBL" id="TMP41301.1"/>
    </source>
</evidence>
<reference evidence="4" key="2">
    <citation type="submission" date="2019-06" db="EMBL/GenBank/DDBJ databases">
        <title>Co-occurence of chitin degradation, pigmentation and bioactivity in marine Pseudoalteromonas.</title>
        <authorList>
            <person name="Sonnenschein E.C."/>
            <person name="Bech P.K."/>
        </authorList>
    </citation>
    <scope>NUCLEOTIDE SEQUENCE [LARGE SCALE GENOMIC DNA]</scope>
    <source>
        <strain evidence="4">S2231</strain>
        <strain evidence="1">S2233</strain>
    </source>
</reference>
<name>A0A5S3XL61_9GAMM</name>
<organism evidence="2 4">
    <name type="scientific">Pseudoalteromonas citrea</name>
    <dbReference type="NCBI Taxonomy" id="43655"/>
    <lineage>
        <taxon>Bacteria</taxon>
        <taxon>Pseudomonadati</taxon>
        <taxon>Pseudomonadota</taxon>
        <taxon>Gammaproteobacteria</taxon>
        <taxon>Alteromonadales</taxon>
        <taxon>Pseudoalteromonadaceae</taxon>
        <taxon>Pseudoalteromonas</taxon>
    </lineage>
</organism>
<dbReference type="RefSeq" id="WP_138597630.1">
    <property type="nucleotide sequence ID" value="NZ_PNCK01000058.1"/>
</dbReference>
<evidence type="ECO:0000313" key="4">
    <source>
        <dbReference type="Proteomes" id="UP000307706"/>
    </source>
</evidence>
<proteinExistence type="predicted"/>
<dbReference type="AlphaFoldDB" id="A0A5S3XL61"/>